<dbReference type="Pfam" id="PF14080">
    <property type="entry name" value="DUF4261"/>
    <property type="match status" value="1"/>
</dbReference>
<reference evidence="2 3" key="1">
    <citation type="submission" date="2020-07" db="EMBL/GenBank/DDBJ databases">
        <title>Bradyrhizobium diversity isolated from nodules of indigenous legumes of Western Australia.</title>
        <authorList>
            <person name="Klepa M.S."/>
        </authorList>
    </citation>
    <scope>NUCLEOTIDE SEQUENCE [LARGE SCALE GENOMIC DNA]</scope>
    <source>
        <strain evidence="2 3">CNPSo 4010</strain>
    </source>
</reference>
<name>A0ABS0PUL0_9BRAD</name>
<dbReference type="EMBL" id="JACCHP010000017">
    <property type="protein sequence ID" value="MBH5400890.1"/>
    <property type="molecule type" value="Genomic_DNA"/>
</dbReference>
<dbReference type="Proteomes" id="UP000807370">
    <property type="component" value="Unassembled WGS sequence"/>
</dbReference>
<comment type="caution">
    <text evidence="2">The sequence shown here is derived from an EMBL/GenBank/DDBJ whole genome shotgun (WGS) entry which is preliminary data.</text>
</comment>
<evidence type="ECO:0000313" key="3">
    <source>
        <dbReference type="Proteomes" id="UP000807370"/>
    </source>
</evidence>
<sequence>MSNSFITFVLLDRPVTPDMSAVAKILRARHPDLMTEPNDPGERQVQASSPLLRCGNRLVAVMPMPSPIPDDAGLWTRAATIWPEGKAVAVRHRGHLVVSALAKNESPLVAARVTTAVVGALIAALPECCGVVWDGRVARPSGLWQEESSRSFAPFPRYPFTLWVDILPFRSGAKIGMITVGLSAFVGREIEFVTGELALPALFEKVAGLSAYLIEHGNVVKDGDTIGASSSERIQVRHRDSGAFGGLPVFYCVDEVGH</sequence>
<organism evidence="2 3">
    <name type="scientific">Bradyrhizobium agreste</name>
    <dbReference type="NCBI Taxonomy" id="2751811"/>
    <lineage>
        <taxon>Bacteria</taxon>
        <taxon>Pseudomonadati</taxon>
        <taxon>Pseudomonadota</taxon>
        <taxon>Alphaproteobacteria</taxon>
        <taxon>Hyphomicrobiales</taxon>
        <taxon>Nitrobacteraceae</taxon>
        <taxon>Bradyrhizobium</taxon>
    </lineage>
</organism>
<dbReference type="RefSeq" id="WP_197962044.1">
    <property type="nucleotide sequence ID" value="NZ_JACCHP010000017.1"/>
</dbReference>
<evidence type="ECO:0000313" key="2">
    <source>
        <dbReference type="EMBL" id="MBH5400890.1"/>
    </source>
</evidence>
<protein>
    <submittedName>
        <fullName evidence="2">DUF4261 domain-containing protein</fullName>
    </submittedName>
</protein>
<proteinExistence type="predicted"/>
<evidence type="ECO:0000259" key="1">
    <source>
        <dbReference type="Pfam" id="PF14080"/>
    </source>
</evidence>
<keyword evidence="3" id="KW-1185">Reference proteome</keyword>
<gene>
    <name evidence="2" type="ORF">HZZ13_24375</name>
</gene>
<accession>A0ABS0PUL0</accession>
<feature type="domain" description="DUF4261" evidence="1">
    <location>
        <begin position="178"/>
        <end position="242"/>
    </location>
</feature>
<dbReference type="InterPro" id="IPR025357">
    <property type="entry name" value="DUF4261"/>
</dbReference>